<dbReference type="GO" id="GO:0016811">
    <property type="term" value="F:hydrolase activity, acting on carbon-nitrogen (but not peptide) bonds, in linear amides"/>
    <property type="evidence" value="ECO:0007669"/>
    <property type="project" value="TreeGrafter"/>
</dbReference>
<dbReference type="PANTHER" id="PTHR12993">
    <property type="entry name" value="N-ACETYLGLUCOSAMINYL-PHOSPHATIDYLINOSITOL DE-N-ACETYLASE-RELATED"/>
    <property type="match status" value="1"/>
</dbReference>
<dbReference type="InterPro" id="IPR024078">
    <property type="entry name" value="LmbE-like_dom_sf"/>
</dbReference>
<dbReference type="KEGG" id="dsc:ABOD76_11725"/>
<dbReference type="SUPFAM" id="SSF102588">
    <property type="entry name" value="LmbE-like"/>
    <property type="match status" value="1"/>
</dbReference>
<protein>
    <submittedName>
        <fullName evidence="1">PIG-L family deacetylase</fullName>
        <ecNumber evidence="1">3.5.1.-</ecNumber>
    </submittedName>
</protein>
<dbReference type="EMBL" id="CP158299">
    <property type="protein sequence ID" value="XBV86944.1"/>
    <property type="molecule type" value="Genomic_DNA"/>
</dbReference>
<dbReference type="PANTHER" id="PTHR12993:SF29">
    <property type="entry name" value="BLR3841 PROTEIN"/>
    <property type="match status" value="1"/>
</dbReference>
<sequence>MKPRLSLWPVPRRRWLIPVLVVAAVLALWINVAPVSRLTQPHAAARVAALPPTTPLRAGQRLLILSPHPDDETLCCAGLIQQATQAGASVYVVWLTSGDGFEYDAAYESRAVRPSPADLRALALRRMGEARRAAAALGIPETHLQFLGYPDGGLLHLFLENYASPYTSRTSGLDRVSYPGTRSPGSRYTGQQLEQDLEGAIAAVRPDLVLAPAPQDAHPDHRVTSYLALRLMARRGQLDRVRYWVVHGGLEWPLPKGLQLSQPLLLPPRAPTLDWTRLDLTAPQEQRKLQAVRAYRSQTALLGRFMEAFVRRNELYSRTPLPRGPLSEHAGPAAPP</sequence>
<name>A0AAU7UEM0_9DEIO</name>
<accession>A0AAU7UEM0</accession>
<gene>
    <name evidence="1" type="ORF">ABOD76_11725</name>
</gene>
<dbReference type="EC" id="3.5.1.-" evidence="1"/>
<proteinExistence type="predicted"/>
<dbReference type="Pfam" id="PF02585">
    <property type="entry name" value="PIG-L"/>
    <property type="match status" value="1"/>
</dbReference>
<dbReference type="AlphaFoldDB" id="A0AAU7UEM0"/>
<evidence type="ECO:0000313" key="1">
    <source>
        <dbReference type="EMBL" id="XBV86944.1"/>
    </source>
</evidence>
<reference evidence="1" key="1">
    <citation type="submission" date="2024-06" db="EMBL/GenBank/DDBJ databases">
        <title>Draft Genome Sequence of Deinococcus sonorensis Type Strain KR-87, a Biofilm Producing Representative of the Genus Deinococcus.</title>
        <authorList>
            <person name="Boren L.S."/>
            <person name="Grosso R.A."/>
            <person name="Hugenberg-Cox A.N."/>
            <person name="Hill J.T.E."/>
            <person name="Albert C.M."/>
            <person name="Tuohy J.M."/>
        </authorList>
    </citation>
    <scope>NUCLEOTIDE SEQUENCE</scope>
    <source>
        <strain evidence="1">KR-87</strain>
    </source>
</reference>
<organism evidence="1">
    <name type="scientific">Deinococcus sonorensis KR-87</name>
    <dbReference type="NCBI Taxonomy" id="694439"/>
    <lineage>
        <taxon>Bacteria</taxon>
        <taxon>Thermotogati</taxon>
        <taxon>Deinococcota</taxon>
        <taxon>Deinococci</taxon>
        <taxon>Deinococcales</taxon>
        <taxon>Deinococcaceae</taxon>
        <taxon>Deinococcus</taxon>
    </lineage>
</organism>
<keyword evidence="1" id="KW-0378">Hydrolase</keyword>
<dbReference type="RefSeq" id="WP_350245036.1">
    <property type="nucleotide sequence ID" value="NZ_CP158299.1"/>
</dbReference>
<dbReference type="Gene3D" id="3.40.50.10320">
    <property type="entry name" value="LmbE-like"/>
    <property type="match status" value="1"/>
</dbReference>
<dbReference type="InterPro" id="IPR003737">
    <property type="entry name" value="GlcNAc_PI_deacetylase-related"/>
</dbReference>